<evidence type="ECO:0000313" key="3">
    <source>
        <dbReference type="Proteomes" id="UP001186944"/>
    </source>
</evidence>
<dbReference type="Proteomes" id="UP001186944">
    <property type="component" value="Unassembled WGS sequence"/>
</dbReference>
<dbReference type="AlphaFoldDB" id="A0AA88YN54"/>
<keyword evidence="3" id="KW-1185">Reference proteome</keyword>
<gene>
    <name evidence="2" type="ORF">FSP39_008606</name>
</gene>
<protein>
    <submittedName>
        <fullName evidence="2">Uncharacterized protein</fullName>
    </submittedName>
</protein>
<evidence type="ECO:0000256" key="1">
    <source>
        <dbReference type="SAM" id="MobiDB-lite"/>
    </source>
</evidence>
<evidence type="ECO:0000313" key="2">
    <source>
        <dbReference type="EMBL" id="KAK3102084.1"/>
    </source>
</evidence>
<accession>A0AA88YN54</accession>
<feature type="compositionally biased region" description="Basic and acidic residues" evidence="1">
    <location>
        <begin position="50"/>
        <end position="62"/>
    </location>
</feature>
<proteinExistence type="predicted"/>
<organism evidence="2 3">
    <name type="scientific">Pinctada imbricata</name>
    <name type="common">Atlantic pearl-oyster</name>
    <name type="synonym">Pinctada martensii</name>
    <dbReference type="NCBI Taxonomy" id="66713"/>
    <lineage>
        <taxon>Eukaryota</taxon>
        <taxon>Metazoa</taxon>
        <taxon>Spiralia</taxon>
        <taxon>Lophotrochozoa</taxon>
        <taxon>Mollusca</taxon>
        <taxon>Bivalvia</taxon>
        <taxon>Autobranchia</taxon>
        <taxon>Pteriomorphia</taxon>
        <taxon>Pterioida</taxon>
        <taxon>Pterioidea</taxon>
        <taxon>Pteriidae</taxon>
        <taxon>Pinctada</taxon>
    </lineage>
</organism>
<dbReference type="EMBL" id="VSWD01000005">
    <property type="protein sequence ID" value="KAK3102084.1"/>
    <property type="molecule type" value="Genomic_DNA"/>
</dbReference>
<name>A0AA88YN54_PINIB</name>
<comment type="caution">
    <text evidence="2">The sequence shown here is derived from an EMBL/GenBank/DDBJ whole genome shotgun (WGS) entry which is preliminary data.</text>
</comment>
<sequence length="69" mass="8216">MLVWHSLSKEISIFPVKNVIIMGLVFHDLYEKQREKVRRRQQSQDYYDAGEMRDLTDTDKPSKAFSDPQ</sequence>
<feature type="region of interest" description="Disordered" evidence="1">
    <location>
        <begin position="37"/>
        <end position="69"/>
    </location>
</feature>
<reference evidence="2" key="1">
    <citation type="submission" date="2019-08" db="EMBL/GenBank/DDBJ databases">
        <title>The improved chromosome-level genome for the pearl oyster Pinctada fucata martensii using PacBio sequencing and Hi-C.</title>
        <authorList>
            <person name="Zheng Z."/>
        </authorList>
    </citation>
    <scope>NUCLEOTIDE SEQUENCE</scope>
    <source>
        <strain evidence="2">ZZ-2019</strain>
        <tissue evidence="2">Adductor muscle</tissue>
    </source>
</reference>